<name>A0A383U0J8_9FLAO</name>
<dbReference type="InterPro" id="IPR052542">
    <property type="entry name" value="Cholesterol_Oxidase"/>
</dbReference>
<evidence type="ECO:0000256" key="12">
    <source>
        <dbReference type="ARBA" id="ARBA00049645"/>
    </source>
</evidence>
<dbReference type="SUPFAM" id="SSF54373">
    <property type="entry name" value="FAD-linked reductases, C-terminal domain"/>
    <property type="match status" value="1"/>
</dbReference>
<dbReference type="OrthoDB" id="1154541at2"/>
<accession>A0A383U0J8</accession>
<feature type="domain" description="Glucose-methanol-choline oxidoreductase N-terminal" evidence="16">
    <location>
        <begin position="123"/>
        <end position="326"/>
    </location>
</feature>
<keyword evidence="19" id="KW-1185">Reference proteome</keyword>
<dbReference type="Pfam" id="PF00732">
    <property type="entry name" value="GMC_oxred_N"/>
    <property type="match status" value="1"/>
</dbReference>
<evidence type="ECO:0000313" key="19">
    <source>
        <dbReference type="Proteomes" id="UP000262142"/>
    </source>
</evidence>
<dbReference type="EC" id="5.3.3.1" evidence="11"/>
<dbReference type="InterPro" id="IPR036188">
    <property type="entry name" value="FAD/NAD-bd_sf"/>
</dbReference>
<evidence type="ECO:0000256" key="10">
    <source>
        <dbReference type="ARBA" id="ARBA00023235"/>
    </source>
</evidence>
<dbReference type="Gene3D" id="3.30.410.10">
    <property type="entry name" value="Cholesterol Oxidase, domain 2"/>
    <property type="match status" value="1"/>
</dbReference>
<evidence type="ECO:0000313" key="18">
    <source>
        <dbReference type="EMBL" id="SZD72523.1"/>
    </source>
</evidence>
<keyword evidence="5" id="KW-0274">FAD</keyword>
<proteinExistence type="inferred from homology"/>
<dbReference type="GO" id="GO:0004769">
    <property type="term" value="F:steroid Delta-isomerase activity"/>
    <property type="evidence" value="ECO:0007669"/>
    <property type="project" value="UniProtKB-EC"/>
</dbReference>
<evidence type="ECO:0000256" key="11">
    <source>
        <dbReference type="ARBA" id="ARBA00038856"/>
    </source>
</evidence>
<evidence type="ECO:0000256" key="6">
    <source>
        <dbReference type="ARBA" id="ARBA00023002"/>
    </source>
</evidence>
<evidence type="ECO:0000256" key="13">
    <source>
        <dbReference type="ARBA" id="ARBA00049723"/>
    </source>
</evidence>
<keyword evidence="10" id="KW-0413">Isomerase</keyword>
<evidence type="ECO:0000256" key="9">
    <source>
        <dbReference type="ARBA" id="ARBA00023221"/>
    </source>
</evidence>
<dbReference type="Pfam" id="PF05199">
    <property type="entry name" value="GMC_oxred_C"/>
    <property type="match status" value="1"/>
</dbReference>
<gene>
    <name evidence="18" type="primary">choA</name>
    <name evidence="18" type="ORF">SAMEA104719789_00972</name>
</gene>
<reference evidence="18 19" key="1">
    <citation type="submission" date="2018-09" db="EMBL/GenBank/DDBJ databases">
        <authorList>
            <consortium name="Pathogen Informatics"/>
        </authorList>
    </citation>
    <scope>NUCLEOTIDE SEQUENCE [LARGE SCALE GENOMIC DNA]</scope>
    <source>
        <strain evidence="18 19">OH-22767</strain>
    </source>
</reference>
<keyword evidence="9" id="KW-0753">Steroid metabolism</keyword>
<evidence type="ECO:0000256" key="4">
    <source>
        <dbReference type="ARBA" id="ARBA00022630"/>
    </source>
</evidence>
<evidence type="ECO:0000259" key="16">
    <source>
        <dbReference type="Pfam" id="PF00732"/>
    </source>
</evidence>
<dbReference type="Proteomes" id="UP000262142">
    <property type="component" value="Unassembled WGS sequence"/>
</dbReference>
<dbReference type="AlphaFoldDB" id="A0A383U0J8"/>
<dbReference type="GO" id="GO:0050660">
    <property type="term" value="F:flavin adenine dinucleotide binding"/>
    <property type="evidence" value="ECO:0007669"/>
    <property type="project" value="InterPro"/>
</dbReference>
<dbReference type="EMBL" id="UNSC01000003">
    <property type="protein sequence ID" value="SZD72523.1"/>
    <property type="molecule type" value="Genomic_DNA"/>
</dbReference>
<evidence type="ECO:0000256" key="15">
    <source>
        <dbReference type="ARBA" id="ARBA00049778"/>
    </source>
</evidence>
<dbReference type="RefSeq" id="WP_119059293.1">
    <property type="nucleotide sequence ID" value="NZ_UNSC01000003.1"/>
</dbReference>
<dbReference type="Gene3D" id="3.50.50.60">
    <property type="entry name" value="FAD/NAD(P)-binding domain"/>
    <property type="match status" value="1"/>
</dbReference>
<keyword evidence="8" id="KW-1207">Sterol metabolism</keyword>
<evidence type="ECO:0000259" key="17">
    <source>
        <dbReference type="Pfam" id="PF05199"/>
    </source>
</evidence>
<dbReference type="GO" id="GO:0008203">
    <property type="term" value="P:cholesterol metabolic process"/>
    <property type="evidence" value="ECO:0007669"/>
    <property type="project" value="UniProtKB-KW"/>
</dbReference>
<keyword evidence="4" id="KW-0285">Flavoprotein</keyword>
<comment type="similarity">
    <text evidence="2">Belongs to the GMC oxidoreductase family.</text>
</comment>
<comment type="pathway">
    <text evidence="12">Steroid metabolism; cholesterol degradation.</text>
</comment>
<evidence type="ECO:0000256" key="2">
    <source>
        <dbReference type="ARBA" id="ARBA00010790"/>
    </source>
</evidence>
<evidence type="ECO:0000256" key="8">
    <source>
        <dbReference type="ARBA" id="ARBA00023166"/>
    </source>
</evidence>
<comment type="cofactor">
    <cofactor evidence="1">
        <name>FAD</name>
        <dbReference type="ChEBI" id="CHEBI:57692"/>
    </cofactor>
</comment>
<dbReference type="GO" id="GO:0016995">
    <property type="term" value="F:cholesterol oxidase activity"/>
    <property type="evidence" value="ECO:0007669"/>
    <property type="project" value="UniProtKB-EC"/>
</dbReference>
<keyword evidence="6 18" id="KW-0560">Oxidoreductase</keyword>
<dbReference type="Pfam" id="PF22500">
    <property type="entry name" value="GMC_oxred_C_1st"/>
    <property type="match status" value="1"/>
</dbReference>
<evidence type="ECO:0000256" key="7">
    <source>
        <dbReference type="ARBA" id="ARBA00023098"/>
    </source>
</evidence>
<keyword evidence="3" id="KW-0153">Cholesterol metabolism</keyword>
<feature type="domain" description="Glucose-methanol-choline oxidoreductase C-terminal" evidence="17">
    <location>
        <begin position="467"/>
        <end position="516"/>
    </location>
</feature>
<sequence length="529" mass="59814">MRRRQFIQTSALFGSSLFVPNLLSCKMASPLPAKTVHQGHFPNIIIGSGYGGAVSALRLAERGQRVLILEMGQRWDRTPEHDTFCKMLSADRRSSWFSRWPNSPITIPIPLRKYAGVLDKLKYENMSIFVGRAYGGGSIVNGGISIPPRREHFKEIFPWINSNKMYDEFFPLAEKELKVQRIPSDFYQNTKYYEFSRSAEKQAHLAGLKTQMFSNTYDFDYMQKEAKNEVYQSALGGEVIYGNNAGKFSLDLTYLKKAEETGNLTLKTLRKVHKITQEITQDEKGKFILEADTINSDGDLLQREIYSCDKLFLNAGSTGTSELLLRAKNEGDLPLLNDEIGMHWGPNGNIMTGRNFVNKTGVSQSTIPVAGIDMWSDEFEYKIFAEIAPLPLGIETWTTLFLSISDNRERGNFYYDASKKSVNLNWRKEQNEYSVKAAKFLLKKLKEENGGTRSRLLFNNGFGDDFCYHPLGGCVLGKATDEFGRVKGYKNLYVQDGALIPGSAGVNPFVFITGLAERNMRTIVKEDFT</sequence>
<dbReference type="InterPro" id="IPR007867">
    <property type="entry name" value="GMC_OxRtase_C"/>
</dbReference>
<dbReference type="PANTHER" id="PTHR47470:SF1">
    <property type="entry name" value="FAD-DEPENDENT OXIDOREDUCTASE 2 FAD BINDING DOMAIN-CONTAINING PROTEIN"/>
    <property type="match status" value="1"/>
</dbReference>
<evidence type="ECO:0000256" key="3">
    <source>
        <dbReference type="ARBA" id="ARBA00022548"/>
    </source>
</evidence>
<dbReference type="InterPro" id="IPR000172">
    <property type="entry name" value="GMC_OxRdtase_N"/>
</dbReference>
<dbReference type="Pfam" id="PF13450">
    <property type="entry name" value="NAD_binding_8"/>
    <property type="match status" value="1"/>
</dbReference>
<evidence type="ECO:0000256" key="14">
    <source>
        <dbReference type="ARBA" id="ARBA00049744"/>
    </source>
</evidence>
<dbReference type="EC" id="1.1.3.6" evidence="13"/>
<protein>
    <recommendedName>
        <fullName evidence="14">Cholesterol oxidase</fullName>
        <ecNumber evidence="13">1.1.3.6</ecNumber>
        <ecNumber evidence="11">5.3.3.1</ecNumber>
    </recommendedName>
    <alternativeName>
        <fullName evidence="15">Cholesterol isomerase</fullName>
    </alternativeName>
</protein>
<keyword evidence="7" id="KW-0443">Lipid metabolism</keyword>
<dbReference type="SUPFAM" id="SSF51905">
    <property type="entry name" value="FAD/NAD(P)-binding domain"/>
    <property type="match status" value="1"/>
</dbReference>
<organism evidence="18 19">
    <name type="scientific">Candidatus Ornithobacterium hominis</name>
    <dbReference type="NCBI Taxonomy" id="2497989"/>
    <lineage>
        <taxon>Bacteria</taxon>
        <taxon>Pseudomonadati</taxon>
        <taxon>Bacteroidota</taxon>
        <taxon>Flavobacteriia</taxon>
        <taxon>Flavobacteriales</taxon>
        <taxon>Weeksellaceae</taxon>
        <taxon>Ornithobacterium</taxon>
    </lineage>
</organism>
<dbReference type="PANTHER" id="PTHR47470">
    <property type="entry name" value="CHOLESTEROL OXIDASE"/>
    <property type="match status" value="1"/>
</dbReference>
<evidence type="ECO:0000256" key="5">
    <source>
        <dbReference type="ARBA" id="ARBA00022827"/>
    </source>
</evidence>
<evidence type="ECO:0000256" key="1">
    <source>
        <dbReference type="ARBA" id="ARBA00001974"/>
    </source>
</evidence>